<dbReference type="Pfam" id="PF00046">
    <property type="entry name" value="Homeodomain"/>
    <property type="match status" value="1"/>
</dbReference>
<keyword evidence="4 6" id="KW-0371">Homeobox</keyword>
<comment type="subcellular location">
    <subcellularLocation>
        <location evidence="1 6 7">Nucleus</location>
    </subcellularLocation>
</comment>
<dbReference type="Proteomes" id="UP000605846">
    <property type="component" value="Unassembled WGS sequence"/>
</dbReference>
<feature type="compositionally biased region" description="Polar residues" evidence="8">
    <location>
        <begin position="1"/>
        <end position="12"/>
    </location>
</feature>
<comment type="caution">
    <text evidence="10">The sequence shown here is derived from an EMBL/GenBank/DDBJ whole genome shotgun (WGS) entry which is preliminary data.</text>
</comment>
<dbReference type="CDD" id="cd00086">
    <property type="entry name" value="homeodomain"/>
    <property type="match status" value="1"/>
</dbReference>
<evidence type="ECO:0000256" key="5">
    <source>
        <dbReference type="ARBA" id="ARBA00023242"/>
    </source>
</evidence>
<evidence type="ECO:0000256" key="3">
    <source>
        <dbReference type="ARBA" id="ARBA00023125"/>
    </source>
</evidence>
<protein>
    <recommendedName>
        <fullName evidence="9">Homeobox domain-containing protein</fullName>
    </recommendedName>
</protein>
<dbReference type="InterPro" id="IPR057939">
    <property type="entry name" value="TRF2_HOY1_PH"/>
</dbReference>
<evidence type="ECO:0000256" key="2">
    <source>
        <dbReference type="ARBA" id="ARBA00022473"/>
    </source>
</evidence>
<evidence type="ECO:0000256" key="4">
    <source>
        <dbReference type="ARBA" id="ARBA00023155"/>
    </source>
</evidence>
<dbReference type="GO" id="GO:0005634">
    <property type="term" value="C:nucleus"/>
    <property type="evidence" value="ECO:0007669"/>
    <property type="project" value="UniProtKB-SubCell"/>
</dbReference>
<organism evidence="10 11">
    <name type="scientific">Apophysomyces ossiformis</name>
    <dbReference type="NCBI Taxonomy" id="679940"/>
    <lineage>
        <taxon>Eukaryota</taxon>
        <taxon>Fungi</taxon>
        <taxon>Fungi incertae sedis</taxon>
        <taxon>Mucoromycota</taxon>
        <taxon>Mucoromycotina</taxon>
        <taxon>Mucoromycetes</taxon>
        <taxon>Mucorales</taxon>
        <taxon>Mucorineae</taxon>
        <taxon>Mucoraceae</taxon>
        <taxon>Apophysomyces</taxon>
    </lineage>
</organism>
<evidence type="ECO:0000256" key="6">
    <source>
        <dbReference type="PROSITE-ProRule" id="PRU00108"/>
    </source>
</evidence>
<dbReference type="OrthoDB" id="6159439at2759"/>
<dbReference type="InterPro" id="IPR009057">
    <property type="entry name" value="Homeodomain-like_sf"/>
</dbReference>
<feature type="region of interest" description="Disordered" evidence="8">
    <location>
        <begin position="155"/>
        <end position="212"/>
    </location>
</feature>
<evidence type="ECO:0000256" key="1">
    <source>
        <dbReference type="ARBA" id="ARBA00004123"/>
    </source>
</evidence>
<dbReference type="AlphaFoldDB" id="A0A8H7ELL4"/>
<dbReference type="SMART" id="SM00389">
    <property type="entry name" value="HOX"/>
    <property type="match status" value="1"/>
</dbReference>
<dbReference type="PANTHER" id="PTHR45793">
    <property type="entry name" value="HOMEOBOX PROTEIN"/>
    <property type="match status" value="1"/>
</dbReference>
<dbReference type="GO" id="GO:0000981">
    <property type="term" value="F:DNA-binding transcription factor activity, RNA polymerase II-specific"/>
    <property type="evidence" value="ECO:0007669"/>
    <property type="project" value="InterPro"/>
</dbReference>
<name>A0A8H7ELL4_9FUNG</name>
<evidence type="ECO:0000313" key="10">
    <source>
        <dbReference type="EMBL" id="KAF7721422.1"/>
    </source>
</evidence>
<keyword evidence="5 6" id="KW-0539">Nucleus</keyword>
<feature type="DNA-binding region" description="Homeobox" evidence="6">
    <location>
        <begin position="14"/>
        <end position="73"/>
    </location>
</feature>
<keyword evidence="11" id="KW-1185">Reference proteome</keyword>
<dbReference type="PROSITE" id="PS00027">
    <property type="entry name" value="HOMEOBOX_1"/>
    <property type="match status" value="1"/>
</dbReference>
<evidence type="ECO:0000313" key="11">
    <source>
        <dbReference type="Proteomes" id="UP000605846"/>
    </source>
</evidence>
<feature type="region of interest" description="Disordered" evidence="8">
    <location>
        <begin position="1"/>
        <end position="22"/>
    </location>
</feature>
<dbReference type="GO" id="GO:0000978">
    <property type="term" value="F:RNA polymerase II cis-regulatory region sequence-specific DNA binding"/>
    <property type="evidence" value="ECO:0007669"/>
    <property type="project" value="TreeGrafter"/>
</dbReference>
<evidence type="ECO:0000256" key="7">
    <source>
        <dbReference type="RuleBase" id="RU000682"/>
    </source>
</evidence>
<dbReference type="InterPro" id="IPR017970">
    <property type="entry name" value="Homeobox_CS"/>
</dbReference>
<accession>A0A8H7ELL4</accession>
<dbReference type="Pfam" id="PF24818">
    <property type="entry name" value="PH_TRF2_HOY1"/>
    <property type="match status" value="1"/>
</dbReference>
<evidence type="ECO:0000256" key="8">
    <source>
        <dbReference type="SAM" id="MobiDB-lite"/>
    </source>
</evidence>
<feature type="compositionally biased region" description="Polar residues" evidence="8">
    <location>
        <begin position="166"/>
        <end position="179"/>
    </location>
</feature>
<feature type="compositionally biased region" description="Low complexity" evidence="8">
    <location>
        <begin position="184"/>
        <end position="194"/>
    </location>
</feature>
<proteinExistence type="predicted"/>
<dbReference type="SUPFAM" id="SSF46689">
    <property type="entry name" value="Homeodomain-like"/>
    <property type="match status" value="1"/>
</dbReference>
<dbReference type="InterPro" id="IPR001356">
    <property type="entry name" value="HD"/>
</dbReference>
<keyword evidence="2" id="KW-0217">Developmental protein</keyword>
<dbReference type="EMBL" id="JABAYA010000267">
    <property type="protein sequence ID" value="KAF7721422.1"/>
    <property type="molecule type" value="Genomic_DNA"/>
</dbReference>
<sequence length="440" mass="49835">MSQLSPPITDDQSSTKKRTRVTPSQLSILEETFAATATPDSKMRKQLAQKLQMPERSIQIWFQNRRAKVKASWLLLQKRAQMQMDQASARTQLYQYQQQHGIRHPALIPYYSHQRVAIPRARSVDTAVSYENLPVPPPPPLPPYPMWHSPMAPGSYQALPPPPSASIDNSTMSPSSSLQPDMLYSSSSYSSSPSLNTFVPPPDQSTRSFLSMESHTPPASITYDMMQSMTGSPSVEPPAWSAVDPSVIQQKDEELYFSAASLTVGSWHRMKLHATDLVCLYQPETRVFAWHISDNGYCFKMEIAVNAVSRIEYVANDALADLHFEINAPPLFYMESVSEKTQENCWVQCSDFTENKQTSRFFRHTIKGVAHHIKQELLTLINRFEETRGLVQFVEPSPLPAVLPVDNPFTAYMDPTIPYFDMNPHPPTIMEESLPCEFFN</sequence>
<feature type="domain" description="Homeobox" evidence="9">
    <location>
        <begin position="12"/>
        <end position="72"/>
    </location>
</feature>
<gene>
    <name evidence="10" type="ORF">EC973_004709</name>
</gene>
<dbReference type="Gene3D" id="1.10.10.60">
    <property type="entry name" value="Homeodomain-like"/>
    <property type="match status" value="1"/>
</dbReference>
<reference evidence="10" key="1">
    <citation type="submission" date="2020-01" db="EMBL/GenBank/DDBJ databases">
        <title>Genome Sequencing of Three Apophysomyces-Like Fungal Strains Confirms a Novel Fungal Genus in the Mucoromycota with divergent Burkholderia-like Endosymbiotic Bacteria.</title>
        <authorList>
            <person name="Stajich J.E."/>
            <person name="Macias A.M."/>
            <person name="Carter-House D."/>
            <person name="Lovett B."/>
            <person name="Kasson L.R."/>
            <person name="Berry K."/>
            <person name="Grigoriev I."/>
            <person name="Chang Y."/>
            <person name="Spatafora J."/>
            <person name="Kasson M.T."/>
        </authorList>
    </citation>
    <scope>NUCLEOTIDE SEQUENCE</scope>
    <source>
        <strain evidence="10">NRRL A-21654</strain>
    </source>
</reference>
<dbReference type="PANTHER" id="PTHR45793:SF5">
    <property type="entry name" value="HOMEOTIC PROTEIN OCELLILESS"/>
    <property type="match status" value="1"/>
</dbReference>
<dbReference type="PROSITE" id="PS50071">
    <property type="entry name" value="HOMEOBOX_2"/>
    <property type="match status" value="1"/>
</dbReference>
<keyword evidence="3 6" id="KW-0238">DNA-binding</keyword>
<evidence type="ECO:0000259" key="9">
    <source>
        <dbReference type="PROSITE" id="PS50071"/>
    </source>
</evidence>